<sequence length="103" mass="10756">MPVVSTGDRLFVEVPTLGGALRVARHLDGDSLDEPSRLLRATGLTTELRVRGRTVVVVGTDAHSGVVARWLGLDPAEVRVGGVASAVGDAVRTTAGHLHSIVR</sequence>
<name>A0ABD5ZGF2_9EURY</name>
<gene>
    <name evidence="1" type="ORF">ACFQJC_12030</name>
</gene>
<dbReference type="AlphaFoldDB" id="A0ABD5ZGF2"/>
<organism evidence="1 2">
    <name type="scientific">Haloferax namakaokahaiae</name>
    <dbReference type="NCBI Taxonomy" id="1748331"/>
    <lineage>
        <taxon>Archaea</taxon>
        <taxon>Methanobacteriati</taxon>
        <taxon>Methanobacteriota</taxon>
        <taxon>Stenosarchaea group</taxon>
        <taxon>Halobacteria</taxon>
        <taxon>Halobacteriales</taxon>
        <taxon>Haloferacaceae</taxon>
        <taxon>Haloferax</taxon>
    </lineage>
</organism>
<protein>
    <submittedName>
        <fullName evidence="1">Peptide ABC transporter ATP-binding protein</fullName>
    </submittedName>
</protein>
<dbReference type="EMBL" id="JBHTAA010000005">
    <property type="protein sequence ID" value="MFC7204246.1"/>
    <property type="molecule type" value="Genomic_DNA"/>
</dbReference>
<dbReference type="GO" id="GO:0005524">
    <property type="term" value="F:ATP binding"/>
    <property type="evidence" value="ECO:0007669"/>
    <property type="project" value="UniProtKB-KW"/>
</dbReference>
<reference evidence="1 2" key="1">
    <citation type="journal article" date="2019" name="Int. J. Syst. Evol. Microbiol.">
        <title>The Global Catalogue of Microorganisms (GCM) 10K type strain sequencing project: providing services to taxonomists for standard genome sequencing and annotation.</title>
        <authorList>
            <consortium name="The Broad Institute Genomics Platform"/>
            <consortium name="The Broad Institute Genome Sequencing Center for Infectious Disease"/>
            <person name="Wu L."/>
            <person name="Ma J."/>
        </authorList>
    </citation>
    <scope>NUCLEOTIDE SEQUENCE [LARGE SCALE GENOMIC DNA]</scope>
    <source>
        <strain evidence="1 2">DSM 29988</strain>
    </source>
</reference>
<accession>A0ABD5ZGF2</accession>
<comment type="caution">
    <text evidence="1">The sequence shown here is derived from an EMBL/GenBank/DDBJ whole genome shotgun (WGS) entry which is preliminary data.</text>
</comment>
<keyword evidence="1" id="KW-0547">Nucleotide-binding</keyword>
<keyword evidence="1" id="KW-0067">ATP-binding</keyword>
<evidence type="ECO:0000313" key="2">
    <source>
        <dbReference type="Proteomes" id="UP001596481"/>
    </source>
</evidence>
<evidence type="ECO:0000313" key="1">
    <source>
        <dbReference type="EMBL" id="MFC7204246.1"/>
    </source>
</evidence>
<proteinExistence type="predicted"/>
<dbReference type="RefSeq" id="WP_390223777.1">
    <property type="nucleotide sequence ID" value="NZ_JBHTAA010000005.1"/>
</dbReference>
<keyword evidence="2" id="KW-1185">Reference proteome</keyword>
<dbReference type="Proteomes" id="UP001596481">
    <property type="component" value="Unassembled WGS sequence"/>
</dbReference>